<dbReference type="InterPro" id="IPR036977">
    <property type="entry name" value="DNA_primase_Znf_CHC2"/>
</dbReference>
<dbReference type="GO" id="GO:0003677">
    <property type="term" value="F:DNA binding"/>
    <property type="evidence" value="ECO:0007669"/>
    <property type="project" value="InterPro"/>
</dbReference>
<dbReference type="Pfam" id="PF01807">
    <property type="entry name" value="Zn_ribbon_DnaG"/>
    <property type="match status" value="1"/>
</dbReference>
<reference evidence="2 3" key="1">
    <citation type="submission" date="2017-05" db="EMBL/GenBank/DDBJ databases">
        <authorList>
            <person name="Varghese N."/>
            <person name="Submissions S."/>
        </authorList>
    </citation>
    <scope>NUCLEOTIDE SEQUENCE [LARGE SCALE GENOMIC DNA]</scope>
    <source>
        <strain evidence="2 3">DSM 27040</strain>
    </source>
</reference>
<proteinExistence type="predicted"/>
<dbReference type="GO" id="GO:0003899">
    <property type="term" value="F:DNA-directed RNA polymerase activity"/>
    <property type="evidence" value="ECO:0007669"/>
    <property type="project" value="InterPro"/>
</dbReference>
<evidence type="ECO:0000259" key="1">
    <source>
        <dbReference type="Pfam" id="PF01807"/>
    </source>
</evidence>
<dbReference type="GO" id="GO:0006260">
    <property type="term" value="P:DNA replication"/>
    <property type="evidence" value="ECO:0007669"/>
    <property type="project" value="InterPro"/>
</dbReference>
<organism evidence="2 3">
    <name type="scientific">Saccharicrinis carchari</name>
    <dbReference type="NCBI Taxonomy" id="1168039"/>
    <lineage>
        <taxon>Bacteria</taxon>
        <taxon>Pseudomonadati</taxon>
        <taxon>Bacteroidota</taxon>
        <taxon>Bacteroidia</taxon>
        <taxon>Marinilabiliales</taxon>
        <taxon>Marinilabiliaceae</taxon>
        <taxon>Saccharicrinis</taxon>
    </lineage>
</organism>
<feature type="domain" description="Zinc finger CHC2-type" evidence="1">
    <location>
        <begin position="3"/>
        <end position="43"/>
    </location>
</feature>
<dbReference type="EMBL" id="FXTB01000005">
    <property type="protein sequence ID" value="SMO70522.1"/>
    <property type="molecule type" value="Genomic_DNA"/>
</dbReference>
<dbReference type="Gene3D" id="3.90.580.10">
    <property type="entry name" value="Zinc finger, CHC2-type domain"/>
    <property type="match status" value="1"/>
</dbReference>
<accession>A0A521DG13</accession>
<gene>
    <name evidence="2" type="ORF">SAMN06265379_105164</name>
</gene>
<evidence type="ECO:0000313" key="2">
    <source>
        <dbReference type="EMBL" id="SMO70522.1"/>
    </source>
</evidence>
<dbReference type="Proteomes" id="UP000319040">
    <property type="component" value="Unassembled WGS sequence"/>
</dbReference>
<dbReference type="AlphaFoldDB" id="A0A521DG13"/>
<keyword evidence="3" id="KW-1185">Reference proteome</keyword>
<sequence length="45" mass="5297">MEISEIKQRLKIETVLKHYGLQANRNGMLKCPFHEEKEPSLKICL</sequence>
<dbReference type="InterPro" id="IPR002694">
    <property type="entry name" value="Znf_CHC2"/>
</dbReference>
<protein>
    <submittedName>
        <fullName evidence="2">CHC2 zinc finger</fullName>
    </submittedName>
</protein>
<evidence type="ECO:0000313" key="3">
    <source>
        <dbReference type="Proteomes" id="UP000319040"/>
    </source>
</evidence>
<name>A0A521DG13_SACCC</name>
<dbReference type="SUPFAM" id="SSF57783">
    <property type="entry name" value="Zinc beta-ribbon"/>
    <property type="match status" value="1"/>
</dbReference>
<dbReference type="GO" id="GO:0008270">
    <property type="term" value="F:zinc ion binding"/>
    <property type="evidence" value="ECO:0007669"/>
    <property type="project" value="InterPro"/>
</dbReference>